<dbReference type="GO" id="GO:0016020">
    <property type="term" value="C:membrane"/>
    <property type="evidence" value="ECO:0007669"/>
    <property type="project" value="UniProtKB-SubCell"/>
</dbReference>
<organism evidence="6 7">
    <name type="scientific">Trichoglossum hirsutum</name>
    <dbReference type="NCBI Taxonomy" id="265104"/>
    <lineage>
        <taxon>Eukaryota</taxon>
        <taxon>Fungi</taxon>
        <taxon>Dikarya</taxon>
        <taxon>Ascomycota</taxon>
        <taxon>Pezizomycotina</taxon>
        <taxon>Geoglossomycetes</taxon>
        <taxon>Geoglossales</taxon>
        <taxon>Geoglossaceae</taxon>
        <taxon>Trichoglossum</taxon>
    </lineage>
</organism>
<evidence type="ECO:0000313" key="6">
    <source>
        <dbReference type="EMBL" id="KAH0548551.1"/>
    </source>
</evidence>
<dbReference type="Gene3D" id="1.20.1250.20">
    <property type="entry name" value="MFS general substrate transporter like domains"/>
    <property type="match status" value="1"/>
</dbReference>
<evidence type="ECO:0000313" key="7">
    <source>
        <dbReference type="Proteomes" id="UP000750711"/>
    </source>
</evidence>
<dbReference type="Proteomes" id="UP000750711">
    <property type="component" value="Unassembled WGS sequence"/>
</dbReference>
<keyword evidence="3 5" id="KW-1133">Transmembrane helix</keyword>
<proteinExistence type="predicted"/>
<feature type="transmembrane region" description="Helical" evidence="5">
    <location>
        <begin position="61"/>
        <end position="80"/>
    </location>
</feature>
<keyword evidence="2 5" id="KW-0812">Transmembrane</keyword>
<dbReference type="EMBL" id="JAGHQM010002549">
    <property type="protein sequence ID" value="KAH0548551.1"/>
    <property type="molecule type" value="Genomic_DNA"/>
</dbReference>
<comment type="subcellular location">
    <subcellularLocation>
        <location evidence="1">Membrane</location>
        <topology evidence="1">Multi-pass membrane protein</topology>
    </subcellularLocation>
</comment>
<dbReference type="InterPro" id="IPR049680">
    <property type="entry name" value="FLVCR1-2_SLC49-like"/>
</dbReference>
<evidence type="ECO:0000256" key="2">
    <source>
        <dbReference type="ARBA" id="ARBA00022692"/>
    </source>
</evidence>
<dbReference type="SUPFAM" id="SSF103473">
    <property type="entry name" value="MFS general substrate transporter"/>
    <property type="match status" value="1"/>
</dbReference>
<reference evidence="6" key="1">
    <citation type="submission" date="2021-03" db="EMBL/GenBank/DDBJ databases">
        <title>Comparative genomics and phylogenomic investigation of the class Geoglossomycetes provide insights into ecological specialization and systematics.</title>
        <authorList>
            <person name="Melie T."/>
            <person name="Pirro S."/>
            <person name="Miller A.N."/>
            <person name="Quandt A."/>
        </authorList>
    </citation>
    <scope>NUCLEOTIDE SEQUENCE</scope>
    <source>
        <strain evidence="6">CAQ_001_2017</strain>
    </source>
</reference>
<evidence type="ECO:0000256" key="3">
    <source>
        <dbReference type="ARBA" id="ARBA00022989"/>
    </source>
</evidence>
<keyword evidence="4 5" id="KW-0472">Membrane</keyword>
<dbReference type="PANTHER" id="PTHR10924">
    <property type="entry name" value="MAJOR FACILITATOR SUPERFAMILY PROTEIN-RELATED"/>
    <property type="match status" value="1"/>
</dbReference>
<dbReference type="AlphaFoldDB" id="A0A9P8IAY9"/>
<comment type="caution">
    <text evidence="6">The sequence shown here is derived from an EMBL/GenBank/DDBJ whole genome shotgun (WGS) entry which is preliminary data.</text>
</comment>
<name>A0A9P8IAY9_9PEZI</name>
<dbReference type="PANTHER" id="PTHR10924:SF6">
    <property type="entry name" value="SOLUTE CARRIER FAMILY 49 MEMBER A3"/>
    <property type="match status" value="1"/>
</dbReference>
<evidence type="ECO:0000256" key="4">
    <source>
        <dbReference type="ARBA" id="ARBA00023136"/>
    </source>
</evidence>
<feature type="transmembrane region" description="Helical" evidence="5">
    <location>
        <begin position="30"/>
        <end position="49"/>
    </location>
</feature>
<dbReference type="InterPro" id="IPR036259">
    <property type="entry name" value="MFS_trans_sf"/>
</dbReference>
<gene>
    <name evidence="6" type="ORF">GP486_007906</name>
</gene>
<feature type="transmembrane region" description="Helical" evidence="5">
    <location>
        <begin position="86"/>
        <end position="108"/>
    </location>
</feature>
<sequence length="159" mass="17100">MQIKQKPLHNNHSSHLNAKFLEPYHFSESEAGICGAILIVVGLVTSAITSPIIDRYKKFLLAIKLQVPVLGIGYLAFTWAPQTGSIAAPYAISALIGAASFSLVPIALEWIIEQTHPVSPEVTSTICWTGGQLLGACFILISDSLKAGKDANPPQNLHR</sequence>
<protein>
    <submittedName>
        <fullName evidence="6">Uncharacterized protein</fullName>
    </submittedName>
</protein>
<evidence type="ECO:0000256" key="1">
    <source>
        <dbReference type="ARBA" id="ARBA00004141"/>
    </source>
</evidence>
<evidence type="ECO:0000256" key="5">
    <source>
        <dbReference type="SAM" id="Phobius"/>
    </source>
</evidence>
<accession>A0A9P8IAY9</accession>
<keyword evidence="7" id="KW-1185">Reference proteome</keyword>